<organism evidence="2 3">
    <name type="scientific">Hymenobacter glaciei</name>
    <dbReference type="NCBI Taxonomy" id="877209"/>
    <lineage>
        <taxon>Bacteria</taxon>
        <taxon>Pseudomonadati</taxon>
        <taxon>Bacteroidota</taxon>
        <taxon>Cytophagia</taxon>
        <taxon>Cytophagales</taxon>
        <taxon>Hymenobacteraceae</taxon>
        <taxon>Hymenobacter</taxon>
    </lineage>
</organism>
<dbReference type="Gene3D" id="3.30.70.1290">
    <property type="entry name" value="Transposase IS200-like"/>
    <property type="match status" value="1"/>
</dbReference>
<comment type="caution">
    <text evidence="2">The sequence shown here is derived from an EMBL/GenBank/DDBJ whole genome shotgun (WGS) entry which is preliminary data.</text>
</comment>
<name>A0ABP7UT75_9BACT</name>
<evidence type="ECO:0000313" key="2">
    <source>
        <dbReference type="EMBL" id="GAA4052152.1"/>
    </source>
</evidence>
<protein>
    <recommendedName>
        <fullName evidence="1">Transposase IS200-like domain-containing protein</fullName>
    </recommendedName>
</protein>
<dbReference type="Proteomes" id="UP001501469">
    <property type="component" value="Unassembled WGS sequence"/>
</dbReference>
<sequence>MHYEADSLYHVYNRGNNGQQLFFRPEHYHHFLRLVRRTIVPHANLLAYCLMPNHFHLLLQPTAAGTLPTPGSASTTTQPLSRGIGRLLSSYGQGLNVELGRQGSVFQPKTKGKLLDGPFCEANYPAVCFHYLHQNPVRAGLAPALADWPYSSYRDYAGLRGGTLYQRELGHALLALPTNPAEFGRESAMLIDPTRVHGR</sequence>
<evidence type="ECO:0000313" key="3">
    <source>
        <dbReference type="Proteomes" id="UP001501469"/>
    </source>
</evidence>
<accession>A0ABP7UT75</accession>
<feature type="domain" description="Transposase IS200-like" evidence="1">
    <location>
        <begin position="4"/>
        <end position="135"/>
    </location>
</feature>
<dbReference type="InterPro" id="IPR036515">
    <property type="entry name" value="Transposase_17_sf"/>
</dbReference>
<dbReference type="SMART" id="SM01321">
    <property type="entry name" value="Y1_Tnp"/>
    <property type="match status" value="1"/>
</dbReference>
<gene>
    <name evidence="2" type="ORF">GCM10022409_43810</name>
</gene>
<evidence type="ECO:0000259" key="1">
    <source>
        <dbReference type="SMART" id="SM01321"/>
    </source>
</evidence>
<keyword evidence="3" id="KW-1185">Reference proteome</keyword>
<dbReference type="PANTHER" id="PTHR34322">
    <property type="entry name" value="TRANSPOSASE, Y1_TNP DOMAIN-CONTAINING"/>
    <property type="match status" value="1"/>
</dbReference>
<dbReference type="EMBL" id="BAABDK010000033">
    <property type="protein sequence ID" value="GAA4052152.1"/>
    <property type="molecule type" value="Genomic_DNA"/>
</dbReference>
<reference evidence="3" key="1">
    <citation type="journal article" date="2019" name="Int. J. Syst. Evol. Microbiol.">
        <title>The Global Catalogue of Microorganisms (GCM) 10K type strain sequencing project: providing services to taxonomists for standard genome sequencing and annotation.</title>
        <authorList>
            <consortium name="The Broad Institute Genomics Platform"/>
            <consortium name="The Broad Institute Genome Sequencing Center for Infectious Disease"/>
            <person name="Wu L."/>
            <person name="Ma J."/>
        </authorList>
    </citation>
    <scope>NUCLEOTIDE SEQUENCE [LARGE SCALE GENOMIC DNA]</scope>
    <source>
        <strain evidence="3">JCM 17225</strain>
    </source>
</reference>
<proteinExistence type="predicted"/>
<dbReference type="SUPFAM" id="SSF143422">
    <property type="entry name" value="Transposase IS200-like"/>
    <property type="match status" value="1"/>
</dbReference>
<dbReference type="InterPro" id="IPR002686">
    <property type="entry name" value="Transposase_17"/>
</dbReference>
<dbReference type="PANTHER" id="PTHR34322:SF2">
    <property type="entry name" value="TRANSPOSASE IS200-LIKE DOMAIN-CONTAINING PROTEIN"/>
    <property type="match status" value="1"/>
</dbReference>